<dbReference type="Proteomes" id="UP001152798">
    <property type="component" value="Chromosome 4"/>
</dbReference>
<evidence type="ECO:0000256" key="1">
    <source>
        <dbReference type="ARBA" id="ARBA00004141"/>
    </source>
</evidence>
<evidence type="ECO:0000256" key="6">
    <source>
        <dbReference type="ARBA" id="ARBA00022989"/>
    </source>
</evidence>
<dbReference type="InterPro" id="IPR013120">
    <property type="entry name" value="FAR_NAD-bd"/>
</dbReference>
<dbReference type="PANTHER" id="PTHR11011:SF116">
    <property type="entry name" value="FATTY ACYL-COA REDUCTASE CG5065-RELATED"/>
    <property type="match status" value="1"/>
</dbReference>
<dbReference type="CDD" id="cd09071">
    <property type="entry name" value="FAR_C"/>
    <property type="match status" value="1"/>
</dbReference>
<comment type="similarity">
    <text evidence="2 10">Belongs to the fatty acyl-CoA reductase family.</text>
</comment>
<dbReference type="InterPro" id="IPR036291">
    <property type="entry name" value="NAD(P)-bd_dom_sf"/>
</dbReference>
<dbReference type="FunFam" id="3.40.50.720:FF:000143">
    <property type="entry name" value="Fatty acyl-CoA reductase"/>
    <property type="match status" value="1"/>
</dbReference>
<keyword evidence="7 10" id="KW-0443">Lipid metabolism</keyword>
<sequence>MITIREWMNNKTILITGGAGFLGKVLTEKLLRTCPGVKRIYLIIRSKRGKTPQERWNEIAKDALFETVLADTPDIMDQKVTVLDGDMSLINLGLSQEIIEELKNTVNIIFHSAATVRFNDPLHKAFLSNTRGTLEMCKLASETKNLEVFVHVSTAYCNHHLMETCFEEKIYEPCQDWRTILKLIETENPVVMNTISYKIIQDHPNTYTFSKSLSEKIVEEYSCKFSTVIARPGVVVGIFKDLILGWTDNVNGVLGISTALTKGVMRVIKGNEECCLDYIPADFVINALIVSSWEKATGENKELSIYNCSYSNELPKFNLKALCDVGLEVNKEECTLDNDIWYPFLIFVTNDIYFHFLFYILQVIPAGFLDSILFLLNKKRRLIKLNIKIYQVSQALVAFTTKTIVFDNKKYKALWNKLSLDEAEIYPLRPPSDFNYREIMITMHKGVKKYFLKENLEDEEYHTKKLMRLYYLHQFAKGIIISATFMLSYKLINAAIYTYIL</sequence>
<evidence type="ECO:0000256" key="7">
    <source>
        <dbReference type="ARBA" id="ARBA00023098"/>
    </source>
</evidence>
<comment type="subcellular location">
    <subcellularLocation>
        <location evidence="1">Membrane</location>
        <topology evidence="1">Multi-pass membrane protein</topology>
    </subcellularLocation>
</comment>
<dbReference type="PANTHER" id="PTHR11011">
    <property type="entry name" value="MALE STERILITY PROTEIN 2-RELATED"/>
    <property type="match status" value="1"/>
</dbReference>
<keyword evidence="6 10" id="KW-1133">Transmembrane helix</keyword>
<evidence type="ECO:0000256" key="4">
    <source>
        <dbReference type="ARBA" id="ARBA00022692"/>
    </source>
</evidence>
<dbReference type="Pfam" id="PF07993">
    <property type="entry name" value="NAD_binding_4"/>
    <property type="match status" value="1"/>
</dbReference>
<dbReference type="GO" id="GO:0080019">
    <property type="term" value="F:alcohol-forming very long-chain fatty acyl-CoA reductase activity"/>
    <property type="evidence" value="ECO:0007669"/>
    <property type="project" value="InterPro"/>
</dbReference>
<evidence type="ECO:0000256" key="2">
    <source>
        <dbReference type="ARBA" id="ARBA00005928"/>
    </source>
</evidence>
<evidence type="ECO:0000259" key="11">
    <source>
        <dbReference type="Pfam" id="PF03015"/>
    </source>
</evidence>
<keyword evidence="3 10" id="KW-0444">Lipid biosynthesis</keyword>
<dbReference type="GO" id="GO:0016020">
    <property type="term" value="C:membrane"/>
    <property type="evidence" value="ECO:0007669"/>
    <property type="project" value="UniProtKB-SubCell"/>
</dbReference>
<protein>
    <recommendedName>
        <fullName evidence="10">Fatty acyl-CoA reductase</fullName>
        <ecNumber evidence="10">1.2.1.84</ecNumber>
    </recommendedName>
</protein>
<evidence type="ECO:0000256" key="9">
    <source>
        <dbReference type="ARBA" id="ARBA00052530"/>
    </source>
</evidence>
<keyword evidence="8 10" id="KW-0472">Membrane</keyword>
<dbReference type="GO" id="GO:0005777">
    <property type="term" value="C:peroxisome"/>
    <property type="evidence" value="ECO:0007669"/>
    <property type="project" value="TreeGrafter"/>
</dbReference>
<comment type="catalytic activity">
    <reaction evidence="9 10">
        <text>a long-chain fatty acyl-CoA + 2 NADPH + 2 H(+) = a long-chain primary fatty alcohol + 2 NADP(+) + CoA</text>
        <dbReference type="Rhea" id="RHEA:52716"/>
        <dbReference type="ChEBI" id="CHEBI:15378"/>
        <dbReference type="ChEBI" id="CHEBI:57287"/>
        <dbReference type="ChEBI" id="CHEBI:57783"/>
        <dbReference type="ChEBI" id="CHEBI:58349"/>
        <dbReference type="ChEBI" id="CHEBI:77396"/>
        <dbReference type="ChEBI" id="CHEBI:83139"/>
        <dbReference type="EC" id="1.2.1.84"/>
    </reaction>
</comment>
<dbReference type="CDD" id="cd05236">
    <property type="entry name" value="FAR-N_SDR_e"/>
    <property type="match status" value="1"/>
</dbReference>
<dbReference type="AlphaFoldDB" id="A0A9P0H9E8"/>
<organism evidence="13 14">
    <name type="scientific">Nezara viridula</name>
    <name type="common">Southern green stink bug</name>
    <name type="synonym">Cimex viridulus</name>
    <dbReference type="NCBI Taxonomy" id="85310"/>
    <lineage>
        <taxon>Eukaryota</taxon>
        <taxon>Metazoa</taxon>
        <taxon>Ecdysozoa</taxon>
        <taxon>Arthropoda</taxon>
        <taxon>Hexapoda</taxon>
        <taxon>Insecta</taxon>
        <taxon>Pterygota</taxon>
        <taxon>Neoptera</taxon>
        <taxon>Paraneoptera</taxon>
        <taxon>Hemiptera</taxon>
        <taxon>Heteroptera</taxon>
        <taxon>Panheteroptera</taxon>
        <taxon>Pentatomomorpha</taxon>
        <taxon>Pentatomoidea</taxon>
        <taxon>Pentatomidae</taxon>
        <taxon>Pentatominae</taxon>
        <taxon>Nezara</taxon>
    </lineage>
</organism>
<keyword evidence="4 10" id="KW-0812">Transmembrane</keyword>
<dbReference type="InterPro" id="IPR033640">
    <property type="entry name" value="FAR_C"/>
</dbReference>
<dbReference type="EMBL" id="OV725080">
    <property type="protein sequence ID" value="CAH1397837.1"/>
    <property type="molecule type" value="Genomic_DNA"/>
</dbReference>
<dbReference type="SUPFAM" id="SSF51735">
    <property type="entry name" value="NAD(P)-binding Rossmann-fold domains"/>
    <property type="match status" value="1"/>
</dbReference>
<evidence type="ECO:0000256" key="3">
    <source>
        <dbReference type="ARBA" id="ARBA00022516"/>
    </source>
</evidence>
<evidence type="ECO:0000259" key="12">
    <source>
        <dbReference type="Pfam" id="PF07993"/>
    </source>
</evidence>
<evidence type="ECO:0000256" key="5">
    <source>
        <dbReference type="ARBA" id="ARBA00022857"/>
    </source>
</evidence>
<evidence type="ECO:0000256" key="8">
    <source>
        <dbReference type="ARBA" id="ARBA00023136"/>
    </source>
</evidence>
<proteinExistence type="inferred from homology"/>
<dbReference type="Gene3D" id="3.40.50.720">
    <property type="entry name" value="NAD(P)-binding Rossmann-like Domain"/>
    <property type="match status" value="1"/>
</dbReference>
<evidence type="ECO:0000256" key="10">
    <source>
        <dbReference type="RuleBase" id="RU363097"/>
    </source>
</evidence>
<evidence type="ECO:0000313" key="14">
    <source>
        <dbReference type="Proteomes" id="UP001152798"/>
    </source>
</evidence>
<keyword evidence="10" id="KW-0560">Oxidoreductase</keyword>
<keyword evidence="14" id="KW-1185">Reference proteome</keyword>
<dbReference type="GO" id="GO:0102965">
    <property type="term" value="F:alcohol-forming long-chain fatty acyl-CoA reductase activity"/>
    <property type="evidence" value="ECO:0007669"/>
    <property type="project" value="UniProtKB-EC"/>
</dbReference>
<feature type="domain" description="Fatty acyl-CoA reductase C-terminal" evidence="11">
    <location>
        <begin position="362"/>
        <end position="454"/>
    </location>
</feature>
<feature type="domain" description="Thioester reductase (TE)" evidence="12">
    <location>
        <begin position="15"/>
        <end position="287"/>
    </location>
</feature>
<evidence type="ECO:0000313" key="13">
    <source>
        <dbReference type="EMBL" id="CAH1397837.1"/>
    </source>
</evidence>
<name>A0A9P0H9E8_NEZVI</name>
<dbReference type="OrthoDB" id="429813at2759"/>
<accession>A0A9P0H9E8</accession>
<feature type="transmembrane region" description="Helical" evidence="10">
    <location>
        <begin position="475"/>
        <end position="500"/>
    </location>
</feature>
<comment type="function">
    <text evidence="10">Catalyzes the reduction of fatty acyl-CoA to fatty alcohols.</text>
</comment>
<reference evidence="13" key="1">
    <citation type="submission" date="2022-01" db="EMBL/GenBank/DDBJ databases">
        <authorList>
            <person name="King R."/>
        </authorList>
    </citation>
    <scope>NUCLEOTIDE SEQUENCE</scope>
</reference>
<dbReference type="Pfam" id="PF03015">
    <property type="entry name" value="Sterile"/>
    <property type="match status" value="1"/>
</dbReference>
<dbReference type="GO" id="GO:0035336">
    <property type="term" value="P:long-chain fatty-acyl-CoA metabolic process"/>
    <property type="evidence" value="ECO:0007669"/>
    <property type="project" value="TreeGrafter"/>
</dbReference>
<keyword evidence="5 10" id="KW-0521">NADP</keyword>
<dbReference type="EC" id="1.2.1.84" evidence="10"/>
<feature type="transmembrane region" description="Helical" evidence="10">
    <location>
        <begin position="352"/>
        <end position="376"/>
    </location>
</feature>
<dbReference type="InterPro" id="IPR026055">
    <property type="entry name" value="FAR"/>
</dbReference>
<gene>
    <name evidence="13" type="ORF">NEZAVI_LOCUS7597</name>
</gene>